<dbReference type="SUPFAM" id="SSF48452">
    <property type="entry name" value="TPR-like"/>
    <property type="match status" value="1"/>
</dbReference>
<dbReference type="PROSITE" id="PS50043">
    <property type="entry name" value="HTH_LUXR_2"/>
    <property type="match status" value="1"/>
</dbReference>
<dbReference type="InterPro" id="IPR041664">
    <property type="entry name" value="AAA_16"/>
</dbReference>
<dbReference type="Pfam" id="PF13191">
    <property type="entry name" value="AAA_16"/>
    <property type="match status" value="1"/>
</dbReference>
<organism evidence="5 6">
    <name type="scientific">Streptomyces tauricus</name>
    <dbReference type="NCBI Taxonomy" id="68274"/>
    <lineage>
        <taxon>Bacteria</taxon>
        <taxon>Bacillati</taxon>
        <taxon>Actinomycetota</taxon>
        <taxon>Actinomycetes</taxon>
        <taxon>Kitasatosporales</taxon>
        <taxon>Streptomycetaceae</taxon>
        <taxon>Streptomyces</taxon>
        <taxon>Streptomyces aurantiacus group</taxon>
    </lineage>
</organism>
<dbReference type="SMART" id="SM00421">
    <property type="entry name" value="HTH_LUXR"/>
    <property type="match status" value="1"/>
</dbReference>
<dbReference type="EMBL" id="CP108133">
    <property type="protein sequence ID" value="WTP53610.1"/>
    <property type="molecule type" value="Genomic_DNA"/>
</dbReference>
<dbReference type="PANTHER" id="PTHR16305:SF35">
    <property type="entry name" value="TRANSCRIPTIONAL ACTIVATOR DOMAIN"/>
    <property type="match status" value="1"/>
</dbReference>
<proteinExistence type="predicted"/>
<dbReference type="Gene3D" id="1.10.10.10">
    <property type="entry name" value="Winged helix-like DNA-binding domain superfamily/Winged helix DNA-binding domain"/>
    <property type="match status" value="1"/>
</dbReference>
<protein>
    <submittedName>
        <fullName evidence="5">LuxR family transcriptional regulator</fullName>
    </submittedName>
</protein>
<feature type="compositionally biased region" description="Low complexity" evidence="3">
    <location>
        <begin position="392"/>
        <end position="419"/>
    </location>
</feature>
<dbReference type="RefSeq" id="WP_328939353.1">
    <property type="nucleotide sequence ID" value="NZ_CP108133.1"/>
</dbReference>
<feature type="region of interest" description="Disordered" evidence="3">
    <location>
        <begin position="332"/>
        <end position="365"/>
    </location>
</feature>
<keyword evidence="6" id="KW-1185">Reference proteome</keyword>
<sequence length="1088" mass="115393">MTAPSENPWLLHGGTAVSLDRTAGRPVGHERQLAEAHDRLSDPGGPRLVLVRGERGTGRTEFVHAVGELLRAEGAVVLDVGCVPGDDVRPFLLALRLIMALEEHRPSTRPATEALRAAERRDGTAMAGLLRAALTRPVPVSAPVVVVMDDIQHADAGSLTVLRETDFARVPHTVRLLASEVGRGEGRRATGLGTVRGAHPIVLPRLGPEETTTVVARRLRATPDTTLARRVRELTLGVPGAVDALLTGWTRQGAIRVADGHAFVGARSPTPVLSDNDRFMTALDALGEPCRTVAGALSILWPLGDRAAHLIATSTGLPPTTVNTALHTLTTADLTEPLPAPDSAATDIPDRADADAGTRGSADPAALGADEAAAVGLGATAGGYAAAADGPDAADGVGSDAPVVPGPGAAATGAADDGVLGSGTGGLTGGAARDVGPQVVEVPGPDDTPPHGWRFRLPLVAFAVRERLGPLERSRLSAAAVEALWAEQDAASAEGAPPRRRRPVVVALPDEADAVAYLADRVAEAGSLVDPDRAVTELTAAAQRLHPDSEGRGVLRWCRAACHLVERPADRVAALQRYAKAAYNAGDHHTARTIAESILRNLADVLDPRELQDTASLFTAATANDLDWRALSRLTTARWWDELRLPGPAAVTGRALALSQLERWQEVLDLLSRTEPVWTADAHARVKPAYFRAVAELALGRPERFRESLAFPEASYLDRGHVHALSTTMFDELLSGRDLRAAEALLDARGLTADLLAPRSLFLWRHLQGRWDEALESARWMLANNQTSTPAADSHLIPARTAAVLLARGRPTSARRLLDSARGGSARGHGEGPLEYSLDAVESEVLRALGDPAGAEKVLRRGLDEAAVRGQIAGTGELWAALAETHAEEGRTADAATCLRHLRRISDRTGDARTRLRYLLASARVLHRNGQDGQVPHGGPDGGFGTVRGNLREALELARSRRQPYETAVTLVAAAGAGLPALLHEAYELFGETRAALPRFHTRTAMREAGTTVPGRRQATAENEQLLATLIAEGLTNRQIATVLRLSEDAVANRLTRLFTRTGLRSRTEVVTAVLTNYRVHRGATEPG</sequence>
<dbReference type="InterPro" id="IPR016032">
    <property type="entry name" value="Sig_transdc_resp-reg_C-effctor"/>
</dbReference>
<dbReference type="Proteomes" id="UP001432166">
    <property type="component" value="Chromosome"/>
</dbReference>
<evidence type="ECO:0000256" key="1">
    <source>
        <dbReference type="ARBA" id="ARBA00022741"/>
    </source>
</evidence>
<accession>A0ABZ1JV48</accession>
<feature type="compositionally biased region" description="Gly residues" evidence="3">
    <location>
        <begin position="420"/>
        <end position="429"/>
    </location>
</feature>
<dbReference type="PANTHER" id="PTHR16305">
    <property type="entry name" value="TESTICULAR SOLUBLE ADENYLYL CYCLASE"/>
    <property type="match status" value="1"/>
</dbReference>
<dbReference type="Pfam" id="PF00196">
    <property type="entry name" value="GerE"/>
    <property type="match status" value="1"/>
</dbReference>
<feature type="region of interest" description="Disordered" evidence="3">
    <location>
        <begin position="392"/>
        <end position="449"/>
    </location>
</feature>
<evidence type="ECO:0000259" key="4">
    <source>
        <dbReference type="PROSITE" id="PS50043"/>
    </source>
</evidence>
<evidence type="ECO:0000313" key="5">
    <source>
        <dbReference type="EMBL" id="WTP53610.1"/>
    </source>
</evidence>
<evidence type="ECO:0000313" key="6">
    <source>
        <dbReference type="Proteomes" id="UP001432166"/>
    </source>
</evidence>
<keyword evidence="2" id="KW-0067">ATP-binding</keyword>
<evidence type="ECO:0000256" key="2">
    <source>
        <dbReference type="ARBA" id="ARBA00022840"/>
    </source>
</evidence>
<name>A0ABZ1JV48_9ACTN</name>
<dbReference type="InterPro" id="IPR036388">
    <property type="entry name" value="WH-like_DNA-bd_sf"/>
</dbReference>
<reference evidence="5" key="1">
    <citation type="submission" date="2022-10" db="EMBL/GenBank/DDBJ databases">
        <title>The complete genomes of actinobacterial strains from the NBC collection.</title>
        <authorList>
            <person name="Joergensen T.S."/>
            <person name="Alvarez Arevalo M."/>
            <person name="Sterndorff E.B."/>
            <person name="Faurdal D."/>
            <person name="Vuksanovic O."/>
            <person name="Mourched A.-S."/>
            <person name="Charusanti P."/>
            <person name="Shaw S."/>
            <person name="Blin K."/>
            <person name="Weber T."/>
        </authorList>
    </citation>
    <scope>NUCLEOTIDE SEQUENCE</scope>
    <source>
        <strain evidence="5">NBC_00189</strain>
    </source>
</reference>
<evidence type="ECO:0000256" key="3">
    <source>
        <dbReference type="SAM" id="MobiDB-lite"/>
    </source>
</evidence>
<dbReference type="SUPFAM" id="SSF52540">
    <property type="entry name" value="P-loop containing nucleoside triphosphate hydrolases"/>
    <property type="match status" value="1"/>
</dbReference>
<dbReference type="Gene3D" id="1.25.40.10">
    <property type="entry name" value="Tetratricopeptide repeat domain"/>
    <property type="match status" value="1"/>
</dbReference>
<dbReference type="InterPro" id="IPR011990">
    <property type="entry name" value="TPR-like_helical_dom_sf"/>
</dbReference>
<dbReference type="SUPFAM" id="SSF46894">
    <property type="entry name" value="C-terminal effector domain of the bipartite response regulators"/>
    <property type="match status" value="1"/>
</dbReference>
<dbReference type="InterPro" id="IPR027417">
    <property type="entry name" value="P-loop_NTPase"/>
</dbReference>
<keyword evidence="1" id="KW-0547">Nucleotide-binding</keyword>
<dbReference type="InterPro" id="IPR000792">
    <property type="entry name" value="Tscrpt_reg_LuxR_C"/>
</dbReference>
<feature type="domain" description="HTH luxR-type" evidence="4">
    <location>
        <begin position="1014"/>
        <end position="1078"/>
    </location>
</feature>
<gene>
    <name evidence="5" type="ORF">OG288_37990</name>
</gene>